<dbReference type="OrthoDB" id="2959485at2"/>
<keyword evidence="1" id="KW-0472">Membrane</keyword>
<proteinExistence type="predicted"/>
<feature type="transmembrane region" description="Helical" evidence="1">
    <location>
        <begin position="114"/>
        <end position="133"/>
    </location>
</feature>
<feature type="transmembrane region" description="Helical" evidence="1">
    <location>
        <begin position="228"/>
        <end position="249"/>
    </location>
</feature>
<dbReference type="KEGG" id="pbj:VN24_14260"/>
<keyword evidence="3" id="KW-1185">Reference proteome</keyword>
<dbReference type="AlphaFoldDB" id="A0A0D5NJG1"/>
<accession>A0A0D5NJG1</accession>
<evidence type="ECO:0000313" key="2">
    <source>
        <dbReference type="EMBL" id="AJY75514.1"/>
    </source>
</evidence>
<dbReference type="Proteomes" id="UP000032633">
    <property type="component" value="Chromosome"/>
</dbReference>
<dbReference type="InterPro" id="IPR010390">
    <property type="entry name" value="ABC-2_transporter-like"/>
</dbReference>
<dbReference type="PATRIC" id="fig|1126833.4.peg.3116"/>
<dbReference type="EMBL" id="CP011058">
    <property type="protein sequence ID" value="AJY75514.1"/>
    <property type="molecule type" value="Genomic_DNA"/>
</dbReference>
<dbReference type="PANTHER" id="PTHR36832">
    <property type="entry name" value="SLR1174 PROTEIN-RELATED"/>
    <property type="match status" value="1"/>
</dbReference>
<reference evidence="3" key="2">
    <citation type="submission" date="2015-03" db="EMBL/GenBank/DDBJ databases">
        <title>Genome sequence of Paenibacillus beijingensis strain DSM 24997T.</title>
        <authorList>
            <person name="Kwak Y."/>
            <person name="Shin J.-H."/>
        </authorList>
    </citation>
    <scope>NUCLEOTIDE SEQUENCE [LARGE SCALE GENOMIC DNA]</scope>
    <source>
        <strain evidence="3">DSM 24997</strain>
    </source>
</reference>
<feature type="transmembrane region" description="Helical" evidence="1">
    <location>
        <begin position="51"/>
        <end position="70"/>
    </location>
</feature>
<dbReference type="HOGENOM" id="CLU_084465_0_0_9"/>
<dbReference type="PANTHER" id="PTHR36832:SF2">
    <property type="entry name" value="INTEGRAL MEMBRANE PROTEIN"/>
    <property type="match status" value="1"/>
</dbReference>
<organism evidence="2 3">
    <name type="scientific">Paenibacillus beijingensis</name>
    <dbReference type="NCBI Taxonomy" id="1126833"/>
    <lineage>
        <taxon>Bacteria</taxon>
        <taxon>Bacillati</taxon>
        <taxon>Bacillota</taxon>
        <taxon>Bacilli</taxon>
        <taxon>Bacillales</taxon>
        <taxon>Paenibacillaceae</taxon>
        <taxon>Paenibacillus</taxon>
    </lineage>
</organism>
<sequence length="258" mass="29181">MLFLVLARKTFDRNLQYRSAHMIHNIASALFGFIYMSVWRGIAEGRSLGEYGTAGILSYVAFNQCILWITSFQTNGLGLPQAVRTGAIALELMRPVHLFYQLICRESGQIAYQFLYKFLPIYAVYFFALPIRVPQTAAAWLWTSLALLLAAYISLCIQFLIGAAALWTTESTWMYWSNYALSTLLSGFLIPVEWLPGPLAMISRFSFYPYLQYVPSRIYLEMDGPERLIGALIWCVCLTAVCVAATAIMRRKVEVQGG</sequence>
<dbReference type="STRING" id="1126833.VN24_14260"/>
<keyword evidence="1" id="KW-0812">Transmembrane</keyword>
<dbReference type="Pfam" id="PF06182">
    <property type="entry name" value="ABC2_membrane_6"/>
    <property type="match status" value="1"/>
</dbReference>
<keyword evidence="1" id="KW-1133">Transmembrane helix</keyword>
<name>A0A0D5NJG1_9BACL</name>
<evidence type="ECO:0000256" key="1">
    <source>
        <dbReference type="SAM" id="Phobius"/>
    </source>
</evidence>
<feature type="transmembrane region" description="Helical" evidence="1">
    <location>
        <begin position="20"/>
        <end position="39"/>
    </location>
</feature>
<gene>
    <name evidence="2" type="ORF">VN24_14260</name>
</gene>
<feature type="transmembrane region" description="Helical" evidence="1">
    <location>
        <begin position="139"/>
        <end position="167"/>
    </location>
</feature>
<evidence type="ECO:0000313" key="3">
    <source>
        <dbReference type="Proteomes" id="UP000032633"/>
    </source>
</evidence>
<protein>
    <recommendedName>
        <fullName evidence="4">ABC transporter permease</fullName>
    </recommendedName>
</protein>
<reference evidence="2 3" key="1">
    <citation type="journal article" date="2015" name="J. Biotechnol.">
        <title>Complete genome sequence of Paenibacillus beijingensis 7188(T) (=DSM 24997(T)), a novel rhizobacterium from jujube garden soil.</title>
        <authorList>
            <person name="Kwak Y."/>
            <person name="Shin J.H."/>
        </authorList>
    </citation>
    <scope>NUCLEOTIDE SEQUENCE [LARGE SCALE GENOMIC DNA]</scope>
    <source>
        <strain evidence="2 3">DSM 24997</strain>
    </source>
</reference>
<feature type="transmembrane region" description="Helical" evidence="1">
    <location>
        <begin position="179"/>
        <end position="208"/>
    </location>
</feature>
<evidence type="ECO:0008006" key="4">
    <source>
        <dbReference type="Google" id="ProtNLM"/>
    </source>
</evidence>
<dbReference type="RefSeq" id="WP_045670943.1">
    <property type="nucleotide sequence ID" value="NZ_CP011058.1"/>
</dbReference>